<protein>
    <submittedName>
        <fullName evidence="1">Uncharacterized protein</fullName>
    </submittedName>
</protein>
<reference evidence="1 2" key="1">
    <citation type="submission" date="2018-06" db="EMBL/GenBank/DDBJ databases">
        <authorList>
            <consortium name="Pathogen Informatics"/>
            <person name="Doyle S."/>
        </authorList>
    </citation>
    <scope>NUCLEOTIDE SEQUENCE [LARGE SCALE GENOMIC DNA]</scope>
    <source>
        <strain evidence="1 2">NCTC11842</strain>
    </source>
</reference>
<organism evidence="1 2">
    <name type="scientific">Pseudomonas luteola</name>
    <dbReference type="NCBI Taxonomy" id="47886"/>
    <lineage>
        <taxon>Bacteria</taxon>
        <taxon>Pseudomonadati</taxon>
        <taxon>Pseudomonadota</taxon>
        <taxon>Gammaproteobacteria</taxon>
        <taxon>Pseudomonadales</taxon>
        <taxon>Pseudomonadaceae</taxon>
        <taxon>Pseudomonas</taxon>
    </lineage>
</organism>
<gene>
    <name evidence="1" type="ORF">NCTC11842_02621</name>
</gene>
<accession>A0A2X2EIR3</accession>
<dbReference type="Proteomes" id="UP000250443">
    <property type="component" value="Unassembled WGS sequence"/>
</dbReference>
<proteinExistence type="predicted"/>
<evidence type="ECO:0000313" key="2">
    <source>
        <dbReference type="Proteomes" id="UP000250443"/>
    </source>
</evidence>
<sequence length="96" mass="10244">MPHPQGSNGNPVYVALNFDEVYEFVGQSGVNFRSTTDENMVARRGHAGDGVTPVIVLEGERNVHGRVCSSCWGHQTSCTGERISQAIVGLDNAANA</sequence>
<evidence type="ECO:0000313" key="1">
    <source>
        <dbReference type="EMBL" id="SPZ08129.1"/>
    </source>
</evidence>
<dbReference type="EMBL" id="UAUF01000012">
    <property type="protein sequence ID" value="SPZ08129.1"/>
    <property type="molecule type" value="Genomic_DNA"/>
</dbReference>
<name>A0A2X2EIR3_PSELU</name>
<dbReference type="AlphaFoldDB" id="A0A2X2EIR3"/>